<dbReference type="Gene3D" id="2.30.30.190">
    <property type="entry name" value="CAP Gly-rich-like domain"/>
    <property type="match status" value="1"/>
</dbReference>
<organism evidence="8 9">
    <name type="scientific">Sugiyamaella lignohabitans</name>
    <dbReference type="NCBI Taxonomy" id="796027"/>
    <lineage>
        <taxon>Eukaryota</taxon>
        <taxon>Fungi</taxon>
        <taxon>Dikarya</taxon>
        <taxon>Ascomycota</taxon>
        <taxon>Saccharomycotina</taxon>
        <taxon>Dipodascomycetes</taxon>
        <taxon>Dipodascales</taxon>
        <taxon>Trichomonascaceae</taxon>
        <taxon>Sugiyamaella</taxon>
    </lineage>
</organism>
<dbReference type="PANTHER" id="PTHR37739:SF16">
    <property type="entry name" value="KINESIN-LIKE PROTEIN"/>
    <property type="match status" value="1"/>
</dbReference>
<evidence type="ECO:0000256" key="4">
    <source>
        <dbReference type="ARBA" id="ARBA00023054"/>
    </source>
</evidence>
<dbReference type="KEGG" id="slb:AWJ20_4238"/>
<feature type="domain" description="CAP-Gly" evidence="7">
    <location>
        <begin position="40"/>
        <end position="86"/>
    </location>
</feature>
<evidence type="ECO:0000259" key="7">
    <source>
        <dbReference type="PROSITE" id="PS50245"/>
    </source>
</evidence>
<feature type="compositionally biased region" description="Low complexity" evidence="6">
    <location>
        <begin position="622"/>
        <end position="637"/>
    </location>
</feature>
<proteinExistence type="predicted"/>
<evidence type="ECO:0000313" key="9">
    <source>
        <dbReference type="Proteomes" id="UP000189580"/>
    </source>
</evidence>
<dbReference type="EMBL" id="CP014500">
    <property type="protein sequence ID" value="ANB11428.1"/>
    <property type="molecule type" value="Genomic_DNA"/>
</dbReference>
<dbReference type="GO" id="GO:0005524">
    <property type="term" value="F:ATP binding"/>
    <property type="evidence" value="ECO:0007669"/>
    <property type="project" value="UniProtKB-KW"/>
</dbReference>
<dbReference type="GeneID" id="30036348"/>
<keyword evidence="5" id="KW-0505">Motor protein</keyword>
<feature type="compositionally biased region" description="Low complexity" evidence="6">
    <location>
        <begin position="202"/>
        <end position="226"/>
    </location>
</feature>
<dbReference type="PANTHER" id="PTHR37739">
    <property type="entry name" value="KINESIN-LIKE PROTEIN KIN-12D"/>
    <property type="match status" value="1"/>
</dbReference>
<dbReference type="SMART" id="SM01052">
    <property type="entry name" value="CAP_GLY"/>
    <property type="match status" value="1"/>
</dbReference>
<keyword evidence="4" id="KW-0175">Coiled coil</keyword>
<feature type="compositionally biased region" description="Polar residues" evidence="6">
    <location>
        <begin position="227"/>
        <end position="244"/>
    </location>
</feature>
<dbReference type="OrthoDB" id="2130750at2759"/>
<feature type="region of interest" description="Disordered" evidence="6">
    <location>
        <begin position="687"/>
        <end position="739"/>
    </location>
</feature>
<dbReference type="AlphaFoldDB" id="A0A161HJ94"/>
<evidence type="ECO:0000256" key="3">
    <source>
        <dbReference type="ARBA" id="ARBA00022840"/>
    </source>
</evidence>
<dbReference type="PROSITE" id="PS50245">
    <property type="entry name" value="CAP_GLY_2"/>
    <property type="match status" value="1"/>
</dbReference>
<name>A0A161HJ94_9ASCO</name>
<evidence type="ECO:0000313" key="8">
    <source>
        <dbReference type="EMBL" id="ANB11428.1"/>
    </source>
</evidence>
<feature type="region of interest" description="Disordered" evidence="6">
    <location>
        <begin position="615"/>
        <end position="637"/>
    </location>
</feature>
<dbReference type="RefSeq" id="XP_018733905.1">
    <property type="nucleotide sequence ID" value="XM_018881301.1"/>
</dbReference>
<dbReference type="SUPFAM" id="SSF74924">
    <property type="entry name" value="Cap-Gly domain"/>
    <property type="match status" value="1"/>
</dbReference>
<gene>
    <name evidence="8" type="ORF">AWJ20_4238</name>
</gene>
<dbReference type="InterPro" id="IPR044986">
    <property type="entry name" value="KIF15/KIN-12"/>
</dbReference>
<keyword evidence="9" id="KW-1185">Reference proteome</keyword>
<accession>A0A161HJ94</accession>
<dbReference type="Pfam" id="PF01302">
    <property type="entry name" value="CAP_GLY"/>
    <property type="match status" value="1"/>
</dbReference>
<protein>
    <recommendedName>
        <fullName evidence="7">CAP-Gly domain-containing protein</fullName>
    </recommendedName>
</protein>
<dbReference type="GO" id="GO:0005874">
    <property type="term" value="C:microtubule"/>
    <property type="evidence" value="ECO:0007669"/>
    <property type="project" value="UniProtKB-KW"/>
</dbReference>
<dbReference type="InterPro" id="IPR036859">
    <property type="entry name" value="CAP-Gly_dom_sf"/>
</dbReference>
<keyword evidence="3" id="KW-0067">ATP-binding</keyword>
<evidence type="ECO:0000256" key="1">
    <source>
        <dbReference type="ARBA" id="ARBA00022701"/>
    </source>
</evidence>
<evidence type="ECO:0000256" key="2">
    <source>
        <dbReference type="ARBA" id="ARBA00022741"/>
    </source>
</evidence>
<dbReference type="Proteomes" id="UP000189580">
    <property type="component" value="Chromosome c"/>
</dbReference>
<sequence>MSTPLTPRTPRPSGLTRTGLNIGDTVTLPEGQRAILRFVGKIQGKPGEYAGVELIGDYESQGRHSGTYNGVSYFTTSRPNTGLFITYSKLIGSSLRNSGPPNGAISGVAPPGSITRNRLSMGPGSVNRPQLHHPHSQGQQSAALQASPSAKSSSISKRTSLVPTLPTTPRRNTTANGNLMGNGTPGLGPAPQGPYFMSPPQGRRTTTTGSNTSLHQSSGSISRSNSVRTPDTASRSVNRVTRQQSAEDEARIAALSRELEEAKLTINEKDKFLEEQAVLLRDVEESLHEFQMLAKSQEEKQDSAAGPYDIDTLLKTIEERDRKINTLRTEFENNRQEFRLTIDSLQLDLQETAEVYETEIRTLKENAEQAEVIHGRIAELQFMVTSLEKGLKLSQKSEESARQQLSNLADIENKLLEKEQELKEASERVEHYRSLMKNAAETATDGDNSNSALALQQVEATLAEERQALAKERKLLQEEKKLTSSLQKELAEAKEAETRLNSELTTTKSELEDYKQKLQALTHEVTQHKSSLEGANKEIEALKTAHAEQAAAVPSKEDKLKYELAVEEVALLESKVKSLEQQVKQSQSDLDTSNMKLKEIDNLESKIKDLETQLDTAKKDQQQQSLSSSTETSLQEELTLTRSLYEEEQINRQKLQDEIEKLESIVETKIFKEAELEKQIELLKLSSAPTSRTVSGSRPTTPQLLPTSREDDYHHPQTTKSPLSSHDLPIYKSPSKVDPAAGRTLWCGLCEREGHESLDCPYEEEF</sequence>
<evidence type="ECO:0000256" key="6">
    <source>
        <dbReference type="SAM" id="MobiDB-lite"/>
    </source>
</evidence>
<keyword evidence="2" id="KW-0547">Nucleotide-binding</keyword>
<feature type="compositionally biased region" description="Polar residues" evidence="6">
    <location>
        <begin position="687"/>
        <end position="706"/>
    </location>
</feature>
<evidence type="ECO:0000256" key="5">
    <source>
        <dbReference type="ARBA" id="ARBA00023175"/>
    </source>
</evidence>
<reference evidence="8 9" key="1">
    <citation type="submission" date="2016-02" db="EMBL/GenBank/DDBJ databases">
        <title>Complete genome sequence and transcriptome regulation of the pentose utilising yeast Sugiyamaella lignohabitans.</title>
        <authorList>
            <person name="Bellasio M."/>
            <person name="Peymann A."/>
            <person name="Valli M."/>
            <person name="Sipitzky M."/>
            <person name="Graf A."/>
            <person name="Sauer M."/>
            <person name="Marx H."/>
            <person name="Mattanovich D."/>
        </authorList>
    </citation>
    <scope>NUCLEOTIDE SEQUENCE [LARGE SCALE GENOMIC DNA]</scope>
    <source>
        <strain evidence="8 9">CBS 10342</strain>
    </source>
</reference>
<feature type="compositionally biased region" description="Low complexity" evidence="6">
    <location>
        <begin position="136"/>
        <end position="174"/>
    </location>
</feature>
<dbReference type="InterPro" id="IPR000938">
    <property type="entry name" value="CAP-Gly_domain"/>
</dbReference>
<feature type="region of interest" description="Disordered" evidence="6">
    <location>
        <begin position="98"/>
        <end position="248"/>
    </location>
</feature>
<keyword evidence="1" id="KW-0493">Microtubule</keyword>